<dbReference type="RefSeq" id="WP_307122423.1">
    <property type="nucleotide sequence ID" value="NZ_JAUSTM010000021.1"/>
</dbReference>
<name>A0ABT9YTF6_9STRE</name>
<dbReference type="NCBIfam" id="TIGR01383">
    <property type="entry name" value="not_thiJ"/>
    <property type="match status" value="1"/>
</dbReference>
<dbReference type="PANTHER" id="PTHR48094:SF12">
    <property type="entry name" value="PARKINSON DISEASE PROTEIN 7 HOMOLOG"/>
    <property type="match status" value="1"/>
</dbReference>
<dbReference type="CDD" id="cd03135">
    <property type="entry name" value="GATase1_DJ-1"/>
    <property type="match status" value="1"/>
</dbReference>
<evidence type="ECO:0000313" key="2">
    <source>
        <dbReference type="EMBL" id="MDQ0223274.1"/>
    </source>
</evidence>
<dbReference type="InterPro" id="IPR050325">
    <property type="entry name" value="Prot/Nucl_acid_deglycase"/>
</dbReference>
<accession>A0ABT9YTF6</accession>
<comment type="caution">
    <text evidence="2">The sequence shown here is derived from an EMBL/GenBank/DDBJ whole genome shotgun (WGS) entry which is preliminary data.</text>
</comment>
<dbReference type="PANTHER" id="PTHR48094">
    <property type="entry name" value="PROTEIN/NUCLEIC ACID DEGLYCASE DJ-1-RELATED"/>
    <property type="match status" value="1"/>
</dbReference>
<evidence type="ECO:0000313" key="3">
    <source>
        <dbReference type="Proteomes" id="UP001223079"/>
    </source>
</evidence>
<reference evidence="2 3" key="1">
    <citation type="submission" date="2023-07" db="EMBL/GenBank/DDBJ databases">
        <title>Genomic Encyclopedia of Type Strains, Phase IV (KMG-IV): sequencing the most valuable type-strain genomes for metagenomic binning, comparative biology and taxonomic classification.</title>
        <authorList>
            <person name="Goeker M."/>
        </authorList>
    </citation>
    <scope>NUCLEOTIDE SEQUENCE [LARGE SCALE GENOMIC DNA]</scope>
    <source>
        <strain evidence="2 3">DSM 105143</strain>
    </source>
</reference>
<protein>
    <submittedName>
        <fullName evidence="2">4-methyl-5(B-hydroxyethyl)-thiazole monophosphate biosynthesis</fullName>
    </submittedName>
</protein>
<keyword evidence="3" id="KW-1185">Reference proteome</keyword>
<dbReference type="InterPro" id="IPR029062">
    <property type="entry name" value="Class_I_gatase-like"/>
</dbReference>
<evidence type="ECO:0000259" key="1">
    <source>
        <dbReference type="Pfam" id="PF01965"/>
    </source>
</evidence>
<dbReference type="InterPro" id="IPR006287">
    <property type="entry name" value="DJ-1"/>
</dbReference>
<gene>
    <name evidence="2" type="ORF">J2S23_001849</name>
</gene>
<dbReference type="EMBL" id="JAUSTM010000021">
    <property type="protein sequence ID" value="MDQ0223274.1"/>
    <property type="molecule type" value="Genomic_DNA"/>
</dbReference>
<dbReference type="InterPro" id="IPR002818">
    <property type="entry name" value="DJ-1/PfpI"/>
</dbReference>
<proteinExistence type="predicted"/>
<organism evidence="2 3">
    <name type="scientific">Streptococcus moroccensis</name>
    <dbReference type="NCBI Taxonomy" id="1451356"/>
    <lineage>
        <taxon>Bacteria</taxon>
        <taxon>Bacillati</taxon>
        <taxon>Bacillota</taxon>
        <taxon>Bacilli</taxon>
        <taxon>Lactobacillales</taxon>
        <taxon>Streptococcaceae</taxon>
        <taxon>Streptococcus</taxon>
    </lineage>
</organism>
<dbReference type="SUPFAM" id="SSF52317">
    <property type="entry name" value="Class I glutamine amidotransferase-like"/>
    <property type="match status" value="1"/>
</dbReference>
<feature type="domain" description="DJ-1/PfpI" evidence="1">
    <location>
        <begin position="2"/>
        <end position="159"/>
    </location>
</feature>
<dbReference type="Pfam" id="PF01965">
    <property type="entry name" value="DJ-1_PfpI"/>
    <property type="match status" value="1"/>
</dbReference>
<sequence length="180" mass="19421">MTVAVLLAPGFEEIEALTQVDVLRRADIPVETLGFTPEVKGSHDITVLADKVFEGQLEDYEMIILPGGLPGSDHLRDNDALIKALQEADQAEKWLAAICAAPKVLGRAGLLNEKRYTCYPGVEEEIATGEHTDDLLVQDGRIITAQGAGVSLAFAYHLVDVLGGDSKKLSSGMIYDPLFE</sequence>
<dbReference type="Proteomes" id="UP001223079">
    <property type="component" value="Unassembled WGS sequence"/>
</dbReference>
<dbReference type="Gene3D" id="3.40.50.880">
    <property type="match status" value="1"/>
</dbReference>